<dbReference type="GO" id="GO:0008756">
    <property type="term" value="F:o-succinylbenzoate-CoA ligase activity"/>
    <property type="evidence" value="ECO:0007669"/>
    <property type="project" value="UniProtKB-EC"/>
</dbReference>
<evidence type="ECO:0000313" key="4">
    <source>
        <dbReference type="EMBL" id="QZA58702.1"/>
    </source>
</evidence>
<evidence type="ECO:0000256" key="2">
    <source>
        <dbReference type="ARBA" id="ARBA00022598"/>
    </source>
</evidence>
<evidence type="ECO:0000256" key="1">
    <source>
        <dbReference type="ARBA" id="ARBA00006432"/>
    </source>
</evidence>
<dbReference type="EC" id="6.2.1.26" evidence="4"/>
<name>A0ABX8Z3P6_9BACT</name>
<organism evidence="4 5">
    <name type="scientific">Candidatus Rhabdochlamydia porcellionis</name>
    <dbReference type="NCBI Taxonomy" id="225148"/>
    <lineage>
        <taxon>Bacteria</taxon>
        <taxon>Pseudomonadati</taxon>
        <taxon>Chlamydiota</taxon>
        <taxon>Chlamydiia</taxon>
        <taxon>Parachlamydiales</taxon>
        <taxon>Candidatus Rhabdochlamydiaceae</taxon>
        <taxon>Candidatus Rhabdochlamydia</taxon>
    </lineage>
</organism>
<comment type="similarity">
    <text evidence="1">Belongs to the ATP-dependent AMP-binding enzyme family.</text>
</comment>
<feature type="domain" description="AMP-dependent synthetase/ligase" evidence="3">
    <location>
        <begin position="8"/>
        <end position="313"/>
    </location>
</feature>
<reference evidence="4 5" key="1">
    <citation type="submission" date="2020-01" db="EMBL/GenBank/DDBJ databases">
        <authorList>
            <person name="Sixt B."/>
            <person name="Schulz F."/>
            <person name="Kostanjsek R."/>
            <person name="Koestlbacher S."/>
            <person name="Collingro A."/>
            <person name="Toenshoff E."/>
            <person name="Horn M."/>
        </authorList>
    </citation>
    <scope>NUCLEOTIDE SEQUENCE [LARGE SCALE GENOMIC DNA]</scope>
    <source>
        <strain evidence="4 5">15C</strain>
    </source>
</reference>
<dbReference type="Gene3D" id="3.40.50.12780">
    <property type="entry name" value="N-terminal domain of ligase-like"/>
    <property type="match status" value="1"/>
</dbReference>
<dbReference type="InterPro" id="IPR000873">
    <property type="entry name" value="AMP-dep_synth/lig_dom"/>
</dbReference>
<evidence type="ECO:0000259" key="3">
    <source>
        <dbReference type="Pfam" id="PF00501"/>
    </source>
</evidence>
<evidence type="ECO:0000313" key="5">
    <source>
        <dbReference type="Proteomes" id="UP000822862"/>
    </source>
</evidence>
<dbReference type="Proteomes" id="UP000822862">
    <property type="component" value="Chromosome"/>
</dbReference>
<keyword evidence="5" id="KW-1185">Reference proteome</keyword>
<dbReference type="SUPFAM" id="SSF56801">
    <property type="entry name" value="Acetyl-CoA synthetase-like"/>
    <property type="match status" value="1"/>
</dbReference>
<sequence>MLCPVALQAKENPIALAIETTWDSLSYQELDKLLSCLVNHLLSLGISKGARIAFVAPTTLKTVILLLALLRMGAIACPINPKFPQAQIEGLIQRFKPSHFINLDSLVFYSSSCLIDPIIDTDQLFTFLVTSGSSGKSKIACHTFKNYLTSALATHLTLQLSQSSRWLLSLPLYHVSGLSILTRCMTIGACIVLTNSKSIWEEIIPRRITHLSCVPTQLFRLKDQKCNLSLLSKQLHCILVGGAHMSLSLLHSVKELPIFFTYGMTETTSITTLATKEESKSVKMGRPISCCEIKMTTDSEILVKGKNLFQGYWDGFQIKPPSLWFATKDLGKICLDNHLHIIGRKDRLFISGGENIQPEEIERALCSIKGIISATVLPKPDEEFGNRPIAFIEDTQQRSFAQVFFELRKILPSFKCPVSLWPYPKHLKSTSVKTSIPLLKQHLRNLFPKDVFQNTLLASKEEV</sequence>
<dbReference type="Gene3D" id="3.30.300.30">
    <property type="match status" value="1"/>
</dbReference>
<dbReference type="RefSeq" id="WP_246587619.1">
    <property type="nucleotide sequence ID" value="NZ_CP075585.1"/>
</dbReference>
<keyword evidence="2 4" id="KW-0436">Ligase</keyword>
<dbReference type="InterPro" id="IPR042099">
    <property type="entry name" value="ANL_N_sf"/>
</dbReference>
<proteinExistence type="inferred from homology"/>
<dbReference type="Pfam" id="PF00501">
    <property type="entry name" value="AMP-binding"/>
    <property type="match status" value="1"/>
</dbReference>
<reference evidence="4 5" key="2">
    <citation type="submission" date="2021-05" db="EMBL/GenBank/DDBJ databases">
        <title>Ecology and evolution of chlamydial symbionts of arthropods.</title>
        <authorList>
            <person name="Halter T."/>
            <person name="Sixt B.S."/>
            <person name="Toenshoff E.R."/>
            <person name="Koestlbacher S."/>
            <person name="Schulz F."/>
            <person name="Kostanjsek R."/>
            <person name="Collingro A."/>
            <person name="Hendrickx F."/>
            <person name="Horn M."/>
        </authorList>
    </citation>
    <scope>NUCLEOTIDE SEQUENCE [LARGE SCALE GENOMIC DNA]</scope>
    <source>
        <strain evidence="4 5">15C</strain>
    </source>
</reference>
<dbReference type="PANTHER" id="PTHR43201:SF5">
    <property type="entry name" value="MEDIUM-CHAIN ACYL-COA LIGASE ACSF2, MITOCHONDRIAL"/>
    <property type="match status" value="1"/>
</dbReference>
<dbReference type="InterPro" id="IPR045851">
    <property type="entry name" value="AMP-bd_C_sf"/>
</dbReference>
<dbReference type="PANTHER" id="PTHR43201">
    <property type="entry name" value="ACYL-COA SYNTHETASE"/>
    <property type="match status" value="1"/>
</dbReference>
<protein>
    <submittedName>
        <fullName evidence="4">2-succinylbenzoate--CoA ligase</fullName>
        <ecNumber evidence="4">6.2.1.26</ecNumber>
    </submittedName>
</protein>
<dbReference type="EMBL" id="CP075585">
    <property type="protein sequence ID" value="QZA58702.1"/>
    <property type="molecule type" value="Genomic_DNA"/>
</dbReference>
<gene>
    <name evidence="4" type="ORF">RHAB15C_0000580</name>
</gene>
<accession>A0ABX8Z3P6</accession>